<dbReference type="InterPro" id="IPR001387">
    <property type="entry name" value="Cro/C1-type_HTH"/>
</dbReference>
<feature type="region of interest" description="Disordered" evidence="4">
    <location>
        <begin position="102"/>
        <end position="121"/>
    </location>
</feature>
<dbReference type="Pfam" id="PF00717">
    <property type="entry name" value="Peptidase_S24"/>
    <property type="match status" value="1"/>
</dbReference>
<keyword evidence="1" id="KW-0805">Transcription regulation</keyword>
<protein>
    <recommendedName>
        <fullName evidence="5">Peptidase S24/S26A/S26B/S26C domain-containing protein</fullName>
    </recommendedName>
</protein>
<dbReference type="GO" id="GO:0003677">
    <property type="term" value="F:DNA binding"/>
    <property type="evidence" value="ECO:0007669"/>
    <property type="project" value="UniProtKB-KW"/>
</dbReference>
<dbReference type="InterPro" id="IPR036286">
    <property type="entry name" value="LexA/Signal_pep-like_sf"/>
</dbReference>
<dbReference type="RefSeq" id="WP_242005583.1">
    <property type="nucleotide sequence ID" value="NZ_BAABDB010000042.1"/>
</dbReference>
<feature type="compositionally biased region" description="Pro residues" evidence="4">
    <location>
        <begin position="102"/>
        <end position="117"/>
    </location>
</feature>
<evidence type="ECO:0000256" key="4">
    <source>
        <dbReference type="SAM" id="MobiDB-lite"/>
    </source>
</evidence>
<dbReference type="PANTHER" id="PTHR40661:SF3">
    <property type="entry name" value="FELS-1 PROPHAGE TRANSCRIPTIONAL REGULATOR"/>
    <property type="match status" value="1"/>
</dbReference>
<keyword evidence="3" id="KW-0804">Transcription</keyword>
<evidence type="ECO:0000313" key="7">
    <source>
        <dbReference type="Proteomes" id="UP000578000"/>
    </source>
</evidence>
<keyword evidence="2" id="KW-0238">DNA-binding</keyword>
<dbReference type="PANTHER" id="PTHR40661">
    <property type="match status" value="1"/>
</dbReference>
<accession>A0A841QHY2</accession>
<feature type="domain" description="Peptidase S24/S26A/S26B/S26C" evidence="5">
    <location>
        <begin position="159"/>
        <end position="260"/>
    </location>
</feature>
<dbReference type="SUPFAM" id="SSF51306">
    <property type="entry name" value="LexA/Signal peptidase"/>
    <property type="match status" value="1"/>
</dbReference>
<dbReference type="InterPro" id="IPR039418">
    <property type="entry name" value="LexA-like"/>
</dbReference>
<dbReference type="InterPro" id="IPR015927">
    <property type="entry name" value="Peptidase_S24_S26A/B/C"/>
</dbReference>
<dbReference type="AlphaFoldDB" id="A0A841QHY2"/>
<proteinExistence type="predicted"/>
<evidence type="ECO:0000256" key="2">
    <source>
        <dbReference type="ARBA" id="ARBA00023125"/>
    </source>
</evidence>
<evidence type="ECO:0000256" key="3">
    <source>
        <dbReference type="ARBA" id="ARBA00023163"/>
    </source>
</evidence>
<organism evidence="6 7">
    <name type="scientific">Acetobacter lovaniensis</name>
    <dbReference type="NCBI Taxonomy" id="104100"/>
    <lineage>
        <taxon>Bacteria</taxon>
        <taxon>Pseudomonadati</taxon>
        <taxon>Pseudomonadota</taxon>
        <taxon>Alphaproteobacteria</taxon>
        <taxon>Acetobacterales</taxon>
        <taxon>Acetobacteraceae</taxon>
        <taxon>Acetobacter</taxon>
    </lineage>
</organism>
<comment type="caution">
    <text evidence="6">The sequence shown here is derived from an EMBL/GenBank/DDBJ whole genome shotgun (WGS) entry which is preliminary data.</text>
</comment>
<name>A0A841QHY2_9PROT</name>
<gene>
    <name evidence="6" type="ORF">HNR55_002539</name>
</gene>
<dbReference type="CDD" id="cd00093">
    <property type="entry name" value="HTH_XRE"/>
    <property type="match status" value="1"/>
</dbReference>
<evidence type="ECO:0000256" key="1">
    <source>
        <dbReference type="ARBA" id="ARBA00023015"/>
    </source>
</evidence>
<evidence type="ECO:0000259" key="5">
    <source>
        <dbReference type="Pfam" id="PF00717"/>
    </source>
</evidence>
<dbReference type="Proteomes" id="UP000578000">
    <property type="component" value="Unassembled WGS sequence"/>
</dbReference>
<evidence type="ECO:0000313" key="6">
    <source>
        <dbReference type="EMBL" id="MBB6457935.1"/>
    </source>
</evidence>
<keyword evidence="7" id="KW-1185">Reference proteome</keyword>
<sequence>MHDTFDHNAGMNQNRITDRLKTLRERAGYTIREFARDLGYGEKFSSYRMYETSYKKDVLPLPMVKSMVPLLNGRGDPPITANEVWNLAGVSMGEAGLVAKMPPQPTPAPAPPQPDTLPPAGSGRIAIPEYDVITSAGPGCVPVLCAPQDGLRPVEHWTLPRGYVAAFSETPDTLAIVRVAGDSMEPDYQSGDRVLVDTAHRIPSPPGVYVLWDGFGLVLKRLELIPGMEEPRRVRIMSINSAYSTYELTLDEISINGRVVGKWTWK</sequence>
<reference evidence="6 7" key="1">
    <citation type="submission" date="2020-08" db="EMBL/GenBank/DDBJ databases">
        <title>Genomic Encyclopedia of Type Strains, Phase IV (KMG-IV): sequencing the most valuable type-strain genomes for metagenomic binning, comparative biology and taxonomic classification.</title>
        <authorList>
            <person name="Goeker M."/>
        </authorList>
    </citation>
    <scope>NUCLEOTIDE SEQUENCE [LARGE SCALE GENOMIC DNA]</scope>
    <source>
        <strain evidence="6 7">DSM 4491</strain>
    </source>
</reference>
<dbReference type="EMBL" id="JACHIE010000012">
    <property type="protein sequence ID" value="MBB6457935.1"/>
    <property type="molecule type" value="Genomic_DNA"/>
</dbReference>
<dbReference type="CDD" id="cd06529">
    <property type="entry name" value="S24_LexA-like"/>
    <property type="match status" value="1"/>
</dbReference>
<dbReference type="Gene3D" id="2.10.109.10">
    <property type="entry name" value="Umud Fragment, subunit A"/>
    <property type="match status" value="1"/>
</dbReference>